<dbReference type="RefSeq" id="WP_265382442.1">
    <property type="nucleotide sequence ID" value="NZ_CP110615.1"/>
</dbReference>
<dbReference type="InterPro" id="IPR051120">
    <property type="entry name" value="ABC_AA/LPS_Transport"/>
</dbReference>
<dbReference type="SMART" id="SM00382">
    <property type="entry name" value="AAA"/>
    <property type="match status" value="1"/>
</dbReference>
<keyword evidence="2" id="KW-0547">Nucleotide-binding</keyword>
<feature type="compositionally biased region" description="Basic and acidic residues" evidence="4">
    <location>
        <begin position="273"/>
        <end position="284"/>
    </location>
</feature>
<dbReference type="InterPro" id="IPR032823">
    <property type="entry name" value="BCA_ABC_TP_C"/>
</dbReference>
<keyword evidence="7" id="KW-1185">Reference proteome</keyword>
<dbReference type="Gene3D" id="3.40.50.300">
    <property type="entry name" value="P-loop containing nucleotide triphosphate hydrolases"/>
    <property type="match status" value="1"/>
</dbReference>
<dbReference type="InterPro" id="IPR017871">
    <property type="entry name" value="ABC_transporter-like_CS"/>
</dbReference>
<dbReference type="InterPro" id="IPR003439">
    <property type="entry name" value="ABC_transporter-like_ATP-bd"/>
</dbReference>
<evidence type="ECO:0000313" key="6">
    <source>
        <dbReference type="EMBL" id="UZJ24335.1"/>
    </source>
</evidence>
<organism evidence="6 7">
    <name type="scientific">Rhodococcus antarcticus</name>
    <dbReference type="NCBI Taxonomy" id="2987751"/>
    <lineage>
        <taxon>Bacteria</taxon>
        <taxon>Bacillati</taxon>
        <taxon>Actinomycetota</taxon>
        <taxon>Actinomycetes</taxon>
        <taxon>Mycobacteriales</taxon>
        <taxon>Nocardiaceae</taxon>
        <taxon>Rhodococcus</taxon>
    </lineage>
</organism>
<evidence type="ECO:0000256" key="3">
    <source>
        <dbReference type="ARBA" id="ARBA00022840"/>
    </source>
</evidence>
<feature type="domain" description="ABC transporter" evidence="5">
    <location>
        <begin position="15"/>
        <end position="263"/>
    </location>
</feature>
<evidence type="ECO:0000259" key="5">
    <source>
        <dbReference type="PROSITE" id="PS50893"/>
    </source>
</evidence>
<dbReference type="CDD" id="cd03219">
    <property type="entry name" value="ABC_Mj1267_LivG_branched"/>
    <property type="match status" value="1"/>
</dbReference>
<dbReference type="EMBL" id="CP110615">
    <property type="protein sequence ID" value="UZJ24335.1"/>
    <property type="molecule type" value="Genomic_DNA"/>
</dbReference>
<protein>
    <submittedName>
        <fullName evidence="6">ABC transporter ATP-binding protein</fullName>
    </submittedName>
</protein>
<dbReference type="Pfam" id="PF12399">
    <property type="entry name" value="BCA_ABC_TP_C"/>
    <property type="match status" value="1"/>
</dbReference>
<keyword evidence="1" id="KW-0813">Transport</keyword>
<keyword evidence="3 6" id="KW-0067">ATP-binding</keyword>
<gene>
    <name evidence="6" type="ORF">RHODO2019_14440</name>
</gene>
<evidence type="ECO:0000256" key="1">
    <source>
        <dbReference type="ARBA" id="ARBA00022448"/>
    </source>
</evidence>
<proteinExistence type="predicted"/>
<dbReference type="GO" id="GO:0005524">
    <property type="term" value="F:ATP binding"/>
    <property type="evidence" value="ECO:0007669"/>
    <property type="project" value="UniProtKB-KW"/>
</dbReference>
<reference evidence="6" key="1">
    <citation type="submission" date="2022-10" db="EMBL/GenBank/DDBJ databases">
        <title>Rhodococcus sp.75.</title>
        <authorList>
            <person name="Sun M."/>
        </authorList>
    </citation>
    <scope>NUCLEOTIDE SEQUENCE</scope>
    <source>
        <strain evidence="6">75</strain>
    </source>
</reference>
<evidence type="ECO:0000256" key="2">
    <source>
        <dbReference type="ARBA" id="ARBA00022741"/>
    </source>
</evidence>
<accession>A0ABY6NY97</accession>
<dbReference type="PANTHER" id="PTHR45772">
    <property type="entry name" value="CONSERVED COMPONENT OF ABC TRANSPORTER FOR NATURAL AMINO ACIDS-RELATED"/>
    <property type="match status" value="1"/>
</dbReference>
<dbReference type="Pfam" id="PF00005">
    <property type="entry name" value="ABC_tran"/>
    <property type="match status" value="1"/>
</dbReference>
<evidence type="ECO:0000313" key="7">
    <source>
        <dbReference type="Proteomes" id="UP001164965"/>
    </source>
</evidence>
<dbReference type="Proteomes" id="UP001164965">
    <property type="component" value="Chromosome"/>
</dbReference>
<evidence type="ECO:0000256" key="4">
    <source>
        <dbReference type="SAM" id="MobiDB-lite"/>
    </source>
</evidence>
<dbReference type="InterPro" id="IPR027417">
    <property type="entry name" value="P-loop_NTPase"/>
</dbReference>
<sequence length="284" mass="30251">MNDTAAATERAVPALRVQGLTVRFAGVTALNNVSFTVEPGSVHAVIGPNGAGKSTCFNVISGVYSATEGSVALGERTITGLRPHRIANLGVGRAFQNIALSKTQTVHENLMLGRHHLTRAGFLSTGTAFRTATKERARHATRIEEIADFLGLHEVLRQPAGLLSYGDQKRVEMGRALAMEPNILLLDEPVAGMNADESAQMATAIASVRDTLGISVLLVEHDMGLVMTISDRVTVLDFGRLIADGSPAEVQNDPEVIRAYLGTSDDNADNPDTLDHRDTTEATS</sequence>
<dbReference type="PROSITE" id="PS00211">
    <property type="entry name" value="ABC_TRANSPORTER_1"/>
    <property type="match status" value="1"/>
</dbReference>
<feature type="region of interest" description="Disordered" evidence="4">
    <location>
        <begin position="262"/>
        <end position="284"/>
    </location>
</feature>
<dbReference type="InterPro" id="IPR003593">
    <property type="entry name" value="AAA+_ATPase"/>
</dbReference>
<dbReference type="PROSITE" id="PS50893">
    <property type="entry name" value="ABC_TRANSPORTER_2"/>
    <property type="match status" value="1"/>
</dbReference>
<name>A0ABY6NY97_9NOCA</name>
<dbReference type="PANTHER" id="PTHR45772:SF1">
    <property type="entry name" value="ABC TRANSPORTER ATP-BINDING PROTEIN"/>
    <property type="match status" value="1"/>
</dbReference>
<dbReference type="SUPFAM" id="SSF52540">
    <property type="entry name" value="P-loop containing nucleoside triphosphate hydrolases"/>
    <property type="match status" value="1"/>
</dbReference>